<dbReference type="Proteomes" id="UP000469011">
    <property type="component" value="Unassembled WGS sequence"/>
</dbReference>
<dbReference type="InterPro" id="IPR019231">
    <property type="entry name" value="DUF2170"/>
</dbReference>
<evidence type="ECO:0000313" key="2">
    <source>
        <dbReference type="Proteomes" id="UP000469011"/>
    </source>
</evidence>
<protein>
    <submittedName>
        <fullName evidence="1">DUF2170 family protein</fullName>
    </submittedName>
</protein>
<sequence>MKKWNLASLTELFASDPEALGDVDVTVVETGDVIRVTLKEKGDLDVLVAAGGDQVLASVMLAPADTIPRREAFERMVLSTHKLLPLSTFGIVTIDGKEYYELFGSLSANSTAESMVEEVAVLATNAVDAANMIEEWKNGEFAA</sequence>
<keyword evidence="2" id="KW-1185">Reference proteome</keyword>
<dbReference type="EMBL" id="JAAAMG010000001">
    <property type="protein sequence ID" value="NDW03125.1"/>
    <property type="molecule type" value="Genomic_DNA"/>
</dbReference>
<name>A0A6N9SYW3_9HYPH</name>
<comment type="caution">
    <text evidence="1">The sequence shown here is derived from an EMBL/GenBank/DDBJ whole genome shotgun (WGS) entry which is preliminary data.</text>
</comment>
<proteinExistence type="predicted"/>
<dbReference type="Pfam" id="PF09938">
    <property type="entry name" value="DUF2170"/>
    <property type="match status" value="1"/>
</dbReference>
<organism evidence="1 2">
    <name type="scientific">Jiella pacifica</name>
    <dbReference type="NCBI Taxonomy" id="2696469"/>
    <lineage>
        <taxon>Bacteria</taxon>
        <taxon>Pseudomonadati</taxon>
        <taxon>Pseudomonadota</taxon>
        <taxon>Alphaproteobacteria</taxon>
        <taxon>Hyphomicrobiales</taxon>
        <taxon>Aurantimonadaceae</taxon>
        <taxon>Jiella</taxon>
    </lineage>
</organism>
<accession>A0A6N9SYW3</accession>
<dbReference type="AlphaFoldDB" id="A0A6N9SYW3"/>
<dbReference type="RefSeq" id="WP_163460736.1">
    <property type="nucleotide sequence ID" value="NZ_JAAAMG010000001.1"/>
</dbReference>
<reference evidence="1 2" key="1">
    <citation type="submission" date="2020-01" db="EMBL/GenBank/DDBJ databases">
        <title>Jiella pacifica sp. nov.</title>
        <authorList>
            <person name="Xue Z."/>
            <person name="Zhu S."/>
            <person name="Chen J."/>
            <person name="Yang J."/>
        </authorList>
    </citation>
    <scope>NUCLEOTIDE SEQUENCE [LARGE SCALE GENOMIC DNA]</scope>
    <source>
        <strain evidence="1 2">40Bstr34</strain>
    </source>
</reference>
<gene>
    <name evidence="1" type="ORF">GTK09_01675</name>
</gene>
<evidence type="ECO:0000313" key="1">
    <source>
        <dbReference type="EMBL" id="NDW03125.1"/>
    </source>
</evidence>